<feature type="compositionally biased region" description="Basic and acidic residues" evidence="1">
    <location>
        <begin position="156"/>
        <end position="166"/>
    </location>
</feature>
<evidence type="ECO:0000313" key="4">
    <source>
        <dbReference type="Proteomes" id="UP000190744"/>
    </source>
</evidence>
<feature type="region of interest" description="Disordered" evidence="1">
    <location>
        <begin position="130"/>
        <end position="180"/>
    </location>
</feature>
<organism evidence="3 4">
    <name type="scientific">Penicillium brasilianum</name>
    <dbReference type="NCBI Taxonomy" id="104259"/>
    <lineage>
        <taxon>Eukaryota</taxon>
        <taxon>Fungi</taxon>
        <taxon>Dikarya</taxon>
        <taxon>Ascomycota</taxon>
        <taxon>Pezizomycotina</taxon>
        <taxon>Eurotiomycetes</taxon>
        <taxon>Eurotiomycetidae</taxon>
        <taxon>Eurotiales</taxon>
        <taxon>Aspergillaceae</taxon>
        <taxon>Penicillium</taxon>
    </lineage>
</organism>
<evidence type="ECO:0000256" key="1">
    <source>
        <dbReference type="SAM" id="MobiDB-lite"/>
    </source>
</evidence>
<dbReference type="AlphaFoldDB" id="A0A1S9RTB7"/>
<protein>
    <submittedName>
        <fullName evidence="3">Uncharacterized protein</fullName>
    </submittedName>
</protein>
<accession>A0A1S9RTB7</accession>
<comment type="caution">
    <text evidence="3">The sequence shown here is derived from an EMBL/GenBank/DDBJ whole genome shotgun (WGS) entry which is preliminary data.</text>
</comment>
<sequence length="180" mass="19051">MFQCNSSTSVLTCSHQVTAEGACKAENALNTYEWTSGNVTAAQIGITNYGVASSTTSNSTNSTTTSSGNLTIVTHTVSETCLTSTCSPVASGTYKKSELIALGAGLGAGLGIPLLISTIMMIHCANARRREQKQQRDPLVPDNKSYRWTGSPYKPAELRASERKPELMGSLDGRQELPGS</sequence>
<gene>
    <name evidence="3" type="ORF">PEBR_11263</name>
</gene>
<keyword evidence="2" id="KW-0812">Transmembrane</keyword>
<dbReference type="EMBL" id="LJBN01000117">
    <property type="protein sequence ID" value="OOQ88745.1"/>
    <property type="molecule type" value="Genomic_DNA"/>
</dbReference>
<keyword evidence="2" id="KW-1133">Transmembrane helix</keyword>
<reference evidence="4" key="1">
    <citation type="submission" date="2015-09" db="EMBL/GenBank/DDBJ databases">
        <authorList>
            <person name="Fill T.P."/>
            <person name="Baretta J.F."/>
            <person name="de Almeida L.G."/>
            <person name="Rocha M."/>
            <person name="de Souza D.H."/>
            <person name="Malavazi I."/>
            <person name="Cerdeira L.T."/>
            <person name="Hong H."/>
            <person name="Samborskyy M."/>
            <person name="de Vasconcelos A.T."/>
            <person name="Leadlay P."/>
            <person name="Rodrigues-Filho E."/>
        </authorList>
    </citation>
    <scope>NUCLEOTIDE SEQUENCE [LARGE SCALE GENOMIC DNA]</scope>
    <source>
        <strain evidence="4">LaBioMMi 136</strain>
    </source>
</reference>
<evidence type="ECO:0000313" key="3">
    <source>
        <dbReference type="EMBL" id="OOQ88745.1"/>
    </source>
</evidence>
<evidence type="ECO:0000256" key="2">
    <source>
        <dbReference type="SAM" id="Phobius"/>
    </source>
</evidence>
<proteinExistence type="predicted"/>
<feature type="transmembrane region" description="Helical" evidence="2">
    <location>
        <begin position="99"/>
        <end position="125"/>
    </location>
</feature>
<name>A0A1S9RTB7_PENBI</name>
<dbReference type="Proteomes" id="UP000190744">
    <property type="component" value="Unassembled WGS sequence"/>
</dbReference>
<keyword evidence="2" id="KW-0472">Membrane</keyword>